<sequence>MLQCCSQGYSYGVEPRHEALQHRMSSTSKLGSFHSPLGFNQFRCCSFSQGQLYPLPSTSSPARPLIQRRFLYHPQKQNPRGTGVFLGFKRRCYPDSLPLASKNYLVRARKKRYGGVLPSVLRSLESENDVEKTLNSLWDNLSEKEQTVILKEQTNWKRVVGVFEFFKSRNDYVANVIHYNIVLRALGKAQRWDELRRCWIEMAKNGVLPTNNTYGMLVDVYGKAGLVVEALLWIKHMRLRGIFPDEVTMSIVVRVLKNAGQFDRADMFYKNWCVGRVELDALELDSIIDFENGSGSAPISFKHFLLTELFKTGGRIPTPSIAGTSDEEILARKPHLTSTYNTLIDLYGKAGRLKDAADVFDEMLKSGVAMDTITFNTMIFICGSHGHLSESESLLNKMEEMRISPDTKTYNIMLSVYARVGNINATMKYYRKIREVGLFPDIITYRAVIHILCQRNMVREVEAVIEEMEKSSQCLDEHSLPVVIKMYVNEGLPDRARNLLDKCQLKVEMSSKIRAAIMDVYAEKGLWPEAETVFNWNRDCAGQKNDILEYNVMIKAYGKGRVYDKANSLFKNMRNRGTWPDQCTYNSLIQMFSSGDLADEARNLLAEMKRARFQPNCLTFSSLIACYARLGQLSNAVDVYQEMVEAGVKPNEVVYGALINGFAENGEIEEALRYFRMMKECGISPNQIVLTSLIKVYSKLGYFDGAKQLYQQMMDLEGGPDIIASNSMINLYADLGMVSEAKLIFNSLKEKGEADEVSFATMMYLYKNMGMLDEAVDVAEEMKQSGLLRNHVSYNKVMACYVNNGQLRECGELLHEMFSQDMLPDCGTLKVLFTMLRKGGFATEAVDQLQSSCQKGEPYATESVITAVFSVVGLHALALEVCETFTKSDADVGSFTYNVAIYAYGLAGEIDKALNTFMKMQDRGLEPDLATHFSLVHCYGKAGMVEGMKRIYNQLKYGEIKPSDSLLKALIDGYKTANRHDLAELVNREMRLGFNMEQYSDSDSAWYSDHETEAESEEISLGL</sequence>
<name>A0A2P2NFR2_RHIMU</name>
<feature type="repeat" description="PPR" evidence="3">
    <location>
        <begin position="928"/>
        <end position="962"/>
    </location>
</feature>
<feature type="repeat" description="PPR" evidence="3">
    <location>
        <begin position="546"/>
        <end position="580"/>
    </location>
</feature>
<dbReference type="PROSITE" id="PS51375">
    <property type="entry name" value="PPR"/>
    <property type="match status" value="15"/>
</dbReference>
<evidence type="ECO:0000259" key="4">
    <source>
        <dbReference type="Pfam" id="PF17177"/>
    </source>
</evidence>
<feature type="repeat" description="PPR" evidence="3">
    <location>
        <begin position="581"/>
        <end position="615"/>
    </location>
</feature>
<comment type="similarity">
    <text evidence="1">Belongs to the PPR family. P subfamily.</text>
</comment>
<evidence type="ECO:0000256" key="2">
    <source>
        <dbReference type="ARBA" id="ARBA00022737"/>
    </source>
</evidence>
<feature type="repeat" description="PPR" evidence="3">
    <location>
        <begin position="406"/>
        <end position="440"/>
    </location>
</feature>
<feature type="repeat" description="PPR" evidence="3">
    <location>
        <begin position="616"/>
        <end position="650"/>
    </location>
</feature>
<keyword evidence="2" id="KW-0677">Repeat</keyword>
<evidence type="ECO:0000256" key="1">
    <source>
        <dbReference type="ARBA" id="ARBA00007626"/>
    </source>
</evidence>
<dbReference type="InterPro" id="IPR002885">
    <property type="entry name" value="PPR_rpt"/>
</dbReference>
<proteinExistence type="inferred from homology"/>
<organism evidence="5">
    <name type="scientific">Rhizophora mucronata</name>
    <name type="common">Asiatic mangrove</name>
    <dbReference type="NCBI Taxonomy" id="61149"/>
    <lineage>
        <taxon>Eukaryota</taxon>
        <taxon>Viridiplantae</taxon>
        <taxon>Streptophyta</taxon>
        <taxon>Embryophyta</taxon>
        <taxon>Tracheophyta</taxon>
        <taxon>Spermatophyta</taxon>
        <taxon>Magnoliopsida</taxon>
        <taxon>eudicotyledons</taxon>
        <taxon>Gunneridae</taxon>
        <taxon>Pentapetalae</taxon>
        <taxon>rosids</taxon>
        <taxon>fabids</taxon>
        <taxon>Malpighiales</taxon>
        <taxon>Rhizophoraceae</taxon>
        <taxon>Rhizophora</taxon>
    </lineage>
</organism>
<feature type="repeat" description="PPR" evidence="3">
    <location>
        <begin position="175"/>
        <end position="209"/>
    </location>
</feature>
<dbReference type="SUPFAM" id="SSF48452">
    <property type="entry name" value="TPR-like"/>
    <property type="match status" value="2"/>
</dbReference>
<dbReference type="Pfam" id="PF13041">
    <property type="entry name" value="PPR_2"/>
    <property type="match status" value="3"/>
</dbReference>
<feature type="domain" description="PROP1-like PPR" evidence="4">
    <location>
        <begin position="563"/>
        <end position="667"/>
    </location>
</feature>
<dbReference type="PANTHER" id="PTHR47447">
    <property type="entry name" value="OS03G0856100 PROTEIN"/>
    <property type="match status" value="1"/>
</dbReference>
<feature type="repeat" description="PPR" evidence="3">
    <location>
        <begin position="790"/>
        <end position="824"/>
    </location>
</feature>
<feature type="repeat" description="PPR" evidence="3">
    <location>
        <begin position="336"/>
        <end position="370"/>
    </location>
</feature>
<accession>A0A2P2NFR2</accession>
<feature type="repeat" description="PPR" evidence="3">
    <location>
        <begin position="686"/>
        <end position="720"/>
    </location>
</feature>
<feature type="repeat" description="PPR" evidence="3">
    <location>
        <begin position="651"/>
        <end position="685"/>
    </location>
</feature>
<feature type="repeat" description="PPR" evidence="3">
    <location>
        <begin position="441"/>
        <end position="475"/>
    </location>
</feature>
<dbReference type="InterPro" id="IPR033443">
    <property type="entry name" value="PROP1-like_PPR_dom"/>
</dbReference>
<feature type="repeat" description="PPR" evidence="3">
    <location>
        <begin position="755"/>
        <end position="789"/>
    </location>
</feature>
<evidence type="ECO:0000256" key="3">
    <source>
        <dbReference type="PROSITE-ProRule" id="PRU00708"/>
    </source>
</evidence>
<feature type="repeat" description="PPR" evidence="3">
    <location>
        <begin position="210"/>
        <end position="244"/>
    </location>
</feature>
<protein>
    <recommendedName>
        <fullName evidence="4">PROP1-like PPR domain-containing protein</fullName>
    </recommendedName>
</protein>
<dbReference type="InterPro" id="IPR011990">
    <property type="entry name" value="TPR-like_helical_dom_sf"/>
</dbReference>
<dbReference type="Gene3D" id="1.25.40.10">
    <property type="entry name" value="Tetratricopeptide repeat domain"/>
    <property type="match status" value="6"/>
</dbReference>
<evidence type="ECO:0000313" key="5">
    <source>
        <dbReference type="EMBL" id="MBX41327.1"/>
    </source>
</evidence>
<dbReference type="Pfam" id="PF17177">
    <property type="entry name" value="PPR_long"/>
    <property type="match status" value="1"/>
</dbReference>
<dbReference type="PANTHER" id="PTHR47447:SF21">
    <property type="entry name" value="PENTACOTRIPEPTIDE-REPEAT REGION OF PRORP DOMAIN-CONTAINING PROTEIN"/>
    <property type="match status" value="1"/>
</dbReference>
<feature type="repeat" description="PPR" evidence="3">
    <location>
        <begin position="893"/>
        <end position="927"/>
    </location>
</feature>
<dbReference type="EMBL" id="GGEC01060843">
    <property type="protein sequence ID" value="MBX41327.1"/>
    <property type="molecule type" value="Transcribed_RNA"/>
</dbReference>
<reference evidence="5" key="1">
    <citation type="submission" date="2018-02" db="EMBL/GenBank/DDBJ databases">
        <title>Rhizophora mucronata_Transcriptome.</title>
        <authorList>
            <person name="Meera S.P."/>
            <person name="Sreeshan A."/>
            <person name="Augustine A."/>
        </authorList>
    </citation>
    <scope>NUCLEOTIDE SEQUENCE</scope>
    <source>
        <tissue evidence="5">Leaf</tissue>
    </source>
</reference>
<dbReference type="AlphaFoldDB" id="A0A2P2NFR2"/>
<feature type="repeat" description="PPR" evidence="3">
    <location>
        <begin position="371"/>
        <end position="405"/>
    </location>
</feature>
<dbReference type="NCBIfam" id="TIGR00756">
    <property type="entry name" value="PPR"/>
    <property type="match status" value="14"/>
</dbReference>
<dbReference type="Pfam" id="PF01535">
    <property type="entry name" value="PPR"/>
    <property type="match status" value="6"/>
</dbReference>